<name>A0AAV7HK94_DENCH</name>
<feature type="region of interest" description="Disordered" evidence="1">
    <location>
        <begin position="35"/>
        <end position="87"/>
    </location>
</feature>
<keyword evidence="2" id="KW-0472">Membrane</keyword>
<organism evidence="3 4">
    <name type="scientific">Dendrobium chrysotoxum</name>
    <name type="common">Orchid</name>
    <dbReference type="NCBI Taxonomy" id="161865"/>
    <lineage>
        <taxon>Eukaryota</taxon>
        <taxon>Viridiplantae</taxon>
        <taxon>Streptophyta</taxon>
        <taxon>Embryophyta</taxon>
        <taxon>Tracheophyta</taxon>
        <taxon>Spermatophyta</taxon>
        <taxon>Magnoliopsida</taxon>
        <taxon>Liliopsida</taxon>
        <taxon>Asparagales</taxon>
        <taxon>Orchidaceae</taxon>
        <taxon>Epidendroideae</taxon>
        <taxon>Malaxideae</taxon>
        <taxon>Dendrobiinae</taxon>
        <taxon>Dendrobium</taxon>
    </lineage>
</organism>
<feature type="compositionally biased region" description="Basic and acidic residues" evidence="1">
    <location>
        <begin position="64"/>
        <end position="73"/>
    </location>
</feature>
<proteinExistence type="predicted"/>
<comment type="caution">
    <text evidence="3">The sequence shown here is derived from an EMBL/GenBank/DDBJ whole genome shotgun (WGS) entry which is preliminary data.</text>
</comment>
<sequence>MDAGQIALPIIGIAAAAAVTFYAVSFAELREKSFKELEESDSEANGGGFRSSASSREVRARRKAEKEAKRRTDGGGTDDEPNEDLMVPPSRAIVVPGLLSQKRQSQRSEVYEWEGEEELGLLRVICGEEEVASFILSSYLMARSSCSSHAGYRIVRRYRAWGTVDAAILQDIRQDMGFSRCERGAMSIHSKKVSTDLSLIFNVHATIKELDIKFNPKFVGLSLWPLM</sequence>
<evidence type="ECO:0000256" key="2">
    <source>
        <dbReference type="SAM" id="Phobius"/>
    </source>
</evidence>
<dbReference type="Proteomes" id="UP000775213">
    <property type="component" value="Unassembled WGS sequence"/>
</dbReference>
<keyword evidence="2" id="KW-0812">Transmembrane</keyword>
<keyword evidence="4" id="KW-1185">Reference proteome</keyword>
<reference evidence="3 4" key="1">
    <citation type="journal article" date="2021" name="Hortic Res">
        <title>Chromosome-scale assembly of the Dendrobium chrysotoxum genome enhances the understanding of orchid evolution.</title>
        <authorList>
            <person name="Zhang Y."/>
            <person name="Zhang G.Q."/>
            <person name="Zhang D."/>
            <person name="Liu X.D."/>
            <person name="Xu X.Y."/>
            <person name="Sun W.H."/>
            <person name="Yu X."/>
            <person name="Zhu X."/>
            <person name="Wang Z.W."/>
            <person name="Zhao X."/>
            <person name="Zhong W.Y."/>
            <person name="Chen H."/>
            <person name="Yin W.L."/>
            <person name="Huang T."/>
            <person name="Niu S.C."/>
            <person name="Liu Z.J."/>
        </authorList>
    </citation>
    <scope>NUCLEOTIDE SEQUENCE [LARGE SCALE GENOMIC DNA]</scope>
    <source>
        <strain evidence="3">Lindl</strain>
    </source>
</reference>
<evidence type="ECO:0000313" key="4">
    <source>
        <dbReference type="Proteomes" id="UP000775213"/>
    </source>
</evidence>
<accession>A0AAV7HK94</accession>
<feature type="transmembrane region" description="Helical" evidence="2">
    <location>
        <begin position="6"/>
        <end position="27"/>
    </location>
</feature>
<evidence type="ECO:0000256" key="1">
    <source>
        <dbReference type="SAM" id="MobiDB-lite"/>
    </source>
</evidence>
<dbReference type="AlphaFoldDB" id="A0AAV7HK94"/>
<gene>
    <name evidence="3" type="ORF">IEQ34_001871</name>
</gene>
<protein>
    <submittedName>
        <fullName evidence="3">Uncharacterized protein</fullName>
    </submittedName>
</protein>
<keyword evidence="2" id="KW-1133">Transmembrane helix</keyword>
<dbReference type="PANTHER" id="PTHR37225">
    <property type="entry name" value="OSJNBA0011F23.3 PROTEIN"/>
    <property type="match status" value="1"/>
</dbReference>
<dbReference type="PANTHER" id="PTHR37225:SF1">
    <property type="entry name" value="OS04G0657900 PROTEIN"/>
    <property type="match status" value="1"/>
</dbReference>
<evidence type="ECO:0000313" key="3">
    <source>
        <dbReference type="EMBL" id="KAH0468639.1"/>
    </source>
</evidence>
<dbReference type="EMBL" id="JAGFBR010000003">
    <property type="protein sequence ID" value="KAH0468639.1"/>
    <property type="molecule type" value="Genomic_DNA"/>
</dbReference>